<dbReference type="GO" id="GO:0016787">
    <property type="term" value="F:hydrolase activity"/>
    <property type="evidence" value="ECO:0007669"/>
    <property type="project" value="UniProtKB-KW"/>
</dbReference>
<keyword evidence="5" id="KW-0812">Transmembrane</keyword>
<keyword evidence="3" id="KW-0378">Hydrolase</keyword>
<dbReference type="Proteomes" id="UP000593765">
    <property type="component" value="Chromosome"/>
</dbReference>
<evidence type="ECO:0000256" key="1">
    <source>
        <dbReference type="ARBA" id="ARBA00022722"/>
    </source>
</evidence>
<feature type="transmembrane region" description="Helical" evidence="5">
    <location>
        <begin position="34"/>
        <end position="52"/>
    </location>
</feature>
<dbReference type="PROSITE" id="PS50830">
    <property type="entry name" value="TNASE_3"/>
    <property type="match status" value="1"/>
</dbReference>
<dbReference type="PANTHER" id="PTHR12302">
    <property type="entry name" value="EBNA2 BINDING PROTEIN P100"/>
    <property type="match status" value="1"/>
</dbReference>
<evidence type="ECO:0000256" key="3">
    <source>
        <dbReference type="ARBA" id="ARBA00022801"/>
    </source>
</evidence>
<accession>A0A7M2WRL1</accession>
<reference evidence="7 8" key="1">
    <citation type="submission" date="2020-10" db="EMBL/GenBank/DDBJ databases">
        <title>Wide distribution of Phycisphaera-like planctomycetes from WD2101 soil group in peatlands and genome analysis of the first cultivated representative.</title>
        <authorList>
            <person name="Dedysh S.N."/>
            <person name="Beletsky A.V."/>
            <person name="Ivanova A."/>
            <person name="Kulichevskaya I.S."/>
            <person name="Suzina N.E."/>
            <person name="Philippov D.A."/>
            <person name="Rakitin A.L."/>
            <person name="Mardanov A.V."/>
            <person name="Ravin N.V."/>
        </authorList>
    </citation>
    <scope>NUCLEOTIDE SEQUENCE [LARGE SCALE GENOMIC DNA]</scope>
    <source>
        <strain evidence="7 8">M1803</strain>
    </source>
</reference>
<dbReference type="RefSeq" id="WP_206291029.1">
    <property type="nucleotide sequence ID" value="NZ_CP063458.1"/>
</dbReference>
<dbReference type="AlphaFoldDB" id="A0A7M2WRL1"/>
<dbReference type="InterPro" id="IPR035437">
    <property type="entry name" value="SNase_OB-fold_sf"/>
</dbReference>
<organism evidence="7 8">
    <name type="scientific">Humisphaera borealis</name>
    <dbReference type="NCBI Taxonomy" id="2807512"/>
    <lineage>
        <taxon>Bacteria</taxon>
        <taxon>Pseudomonadati</taxon>
        <taxon>Planctomycetota</taxon>
        <taxon>Phycisphaerae</taxon>
        <taxon>Tepidisphaerales</taxon>
        <taxon>Tepidisphaeraceae</taxon>
        <taxon>Humisphaera</taxon>
    </lineage>
</organism>
<keyword evidence="8" id="KW-1185">Reference proteome</keyword>
<dbReference type="GO" id="GO:0004519">
    <property type="term" value="F:endonuclease activity"/>
    <property type="evidence" value="ECO:0007669"/>
    <property type="project" value="UniProtKB-KW"/>
</dbReference>
<keyword evidence="2" id="KW-0255">Endonuclease</keyword>
<proteinExistence type="predicted"/>
<protein>
    <submittedName>
        <fullName evidence="7">Thermonuclease family protein</fullName>
    </submittedName>
</protein>
<name>A0A7M2WRL1_9BACT</name>
<gene>
    <name evidence="7" type="ORF">IPV69_17575</name>
</gene>
<evidence type="ECO:0000259" key="6">
    <source>
        <dbReference type="PROSITE" id="PS50830"/>
    </source>
</evidence>
<dbReference type="SUPFAM" id="SSF50199">
    <property type="entry name" value="Staphylococcal nuclease"/>
    <property type="match status" value="1"/>
</dbReference>
<keyword evidence="5" id="KW-0472">Membrane</keyword>
<dbReference type="PANTHER" id="PTHR12302:SF3">
    <property type="entry name" value="SERINE_THREONINE-PROTEIN KINASE 31"/>
    <property type="match status" value="1"/>
</dbReference>
<feature type="region of interest" description="Disordered" evidence="4">
    <location>
        <begin position="185"/>
        <end position="207"/>
    </location>
</feature>
<dbReference type="InterPro" id="IPR016071">
    <property type="entry name" value="Staphylococal_nuclease_OB-fold"/>
</dbReference>
<evidence type="ECO:0000313" key="7">
    <source>
        <dbReference type="EMBL" id="QOV88063.1"/>
    </source>
</evidence>
<keyword evidence="5" id="KW-1133">Transmembrane helix</keyword>
<evidence type="ECO:0000256" key="4">
    <source>
        <dbReference type="SAM" id="MobiDB-lite"/>
    </source>
</evidence>
<sequence length="233" mass="26148">MSADSNPPSPIESSAPVISPVDRFLARRARWRKVGLVVLVLLLSSIVLGNVWSQIRGGDDWTRYDRQHFVVQSVMAGDQIAIEPASGGAVTIVKLLGVDTHSVNSNAATQPHWAVESYQALRDVAQGRRVLVALPGLAPRTPDGRLHAYIYLEGDPPALSVNERLIADGNAYADRRREHPFHKQFDQAEQEARRKKRGLWQDVRDDQQPTWRQEWLKKLSAARTERPTTVRVP</sequence>
<dbReference type="KEGG" id="hbs:IPV69_17575"/>
<feature type="domain" description="TNase-like" evidence="6">
    <location>
        <begin position="65"/>
        <end position="202"/>
    </location>
</feature>
<dbReference type="EMBL" id="CP063458">
    <property type="protein sequence ID" value="QOV88063.1"/>
    <property type="molecule type" value="Genomic_DNA"/>
</dbReference>
<keyword evidence="1" id="KW-0540">Nuclease</keyword>
<dbReference type="Gene3D" id="2.40.50.90">
    <property type="match status" value="1"/>
</dbReference>
<dbReference type="SMART" id="SM00318">
    <property type="entry name" value="SNc"/>
    <property type="match status" value="1"/>
</dbReference>
<evidence type="ECO:0000313" key="8">
    <source>
        <dbReference type="Proteomes" id="UP000593765"/>
    </source>
</evidence>
<evidence type="ECO:0000256" key="5">
    <source>
        <dbReference type="SAM" id="Phobius"/>
    </source>
</evidence>
<dbReference type="Pfam" id="PF00565">
    <property type="entry name" value="SNase"/>
    <property type="match status" value="1"/>
</dbReference>
<evidence type="ECO:0000256" key="2">
    <source>
        <dbReference type="ARBA" id="ARBA00022759"/>
    </source>
</evidence>